<dbReference type="Proteomes" id="UP001159428">
    <property type="component" value="Unassembled WGS sequence"/>
</dbReference>
<sequence length="173" mass="20452">MNLRTLPHMQLFKFLNSNSVDMGFRTLLFQTQFSSQEFHEFSLIWDFNDVTSSAHYAKANSKAESSVKTVKQLFKKAKLSLLRPEIIPDSTEQLQWKRRKVKFYHDRSAKQLPELEIGQELRIAPLRKNQTWRQATCLEKLSDRSYVVKSGDQTLRRNRQFLRHVAEPTTQHK</sequence>
<comment type="caution">
    <text evidence="1">The sequence shown here is derived from an EMBL/GenBank/DDBJ whole genome shotgun (WGS) entry which is preliminary data.</text>
</comment>
<organism evidence="1 2">
    <name type="scientific">Pocillopora meandrina</name>
    <dbReference type="NCBI Taxonomy" id="46732"/>
    <lineage>
        <taxon>Eukaryota</taxon>
        <taxon>Metazoa</taxon>
        <taxon>Cnidaria</taxon>
        <taxon>Anthozoa</taxon>
        <taxon>Hexacorallia</taxon>
        <taxon>Scleractinia</taxon>
        <taxon>Astrocoeniina</taxon>
        <taxon>Pocilloporidae</taxon>
        <taxon>Pocillopora</taxon>
    </lineage>
</organism>
<dbReference type="PANTHER" id="PTHR33244:SF3">
    <property type="entry name" value="PEPTIDASE A2 DOMAIN-CONTAINING PROTEIN"/>
    <property type="match status" value="1"/>
</dbReference>
<dbReference type="AlphaFoldDB" id="A0AAU9Y1X5"/>
<evidence type="ECO:0000313" key="2">
    <source>
        <dbReference type="Proteomes" id="UP001159428"/>
    </source>
</evidence>
<reference evidence="1 2" key="1">
    <citation type="submission" date="2022-05" db="EMBL/GenBank/DDBJ databases">
        <authorList>
            <consortium name="Genoscope - CEA"/>
            <person name="William W."/>
        </authorList>
    </citation>
    <scope>NUCLEOTIDE SEQUENCE [LARGE SCALE GENOMIC DNA]</scope>
</reference>
<protein>
    <submittedName>
        <fullName evidence="1">Uncharacterized protein</fullName>
    </submittedName>
</protein>
<name>A0AAU9Y1X5_9CNID</name>
<feature type="non-terminal residue" evidence="1">
    <location>
        <position position="173"/>
    </location>
</feature>
<gene>
    <name evidence="1" type="ORF">PMEA_00006191</name>
</gene>
<dbReference type="PANTHER" id="PTHR33244">
    <property type="entry name" value="INTEGRASE CATALYTIC DOMAIN-CONTAINING PROTEIN-RELATED"/>
    <property type="match status" value="1"/>
</dbReference>
<dbReference type="EMBL" id="CALNXJ010000142">
    <property type="protein sequence ID" value="CAH3166752.1"/>
    <property type="molecule type" value="Genomic_DNA"/>
</dbReference>
<evidence type="ECO:0000313" key="1">
    <source>
        <dbReference type="EMBL" id="CAH3166752.1"/>
    </source>
</evidence>
<keyword evidence="2" id="KW-1185">Reference proteome</keyword>
<accession>A0AAU9Y1X5</accession>
<proteinExistence type="predicted"/>